<sequence>MSDTDAGPDANAASDGGGGWFEALPSDAADGNDIETESDDDATAAAAARIRDGTAPAPDDWPARAVESGFVDDADEYYDRLKAATTRATRDAVRERERADDAQLIHAVRAMDDCERVANELAERAVEWGGSLFDEVDPGIEGAREIAAREPESEVERRAISLAERAVELDGERAALAETIGRIAPAVAPNLTEMAESELAARLIALAGGLDPLAKKPSGTVQVLGAEDALFAHLSGRAPSPKHGIIYTHEFVRGTRPEDRGSAARALAGKLTLAARADHYAGERRERLHADLRERMATIRARADDGGTSDGADDEATTDGGTDDE</sequence>
<dbReference type="InterPro" id="IPR002687">
    <property type="entry name" value="Nop_dom"/>
</dbReference>
<feature type="domain" description="Nop" evidence="2">
    <location>
        <begin position="187"/>
        <end position="301"/>
    </location>
</feature>
<feature type="region of interest" description="Disordered" evidence="1">
    <location>
        <begin position="1"/>
        <end position="44"/>
    </location>
</feature>
<reference evidence="3 4" key="1">
    <citation type="submission" date="2021-03" db="EMBL/GenBank/DDBJ databases">
        <title>Genomic Encyclopedia of Type Strains, Phase IV (KMG-IV): sequencing the most valuable type-strain genomes for metagenomic binning, comparative biology and taxonomic classification.</title>
        <authorList>
            <person name="Goeker M."/>
        </authorList>
    </citation>
    <scope>NUCLEOTIDE SEQUENCE [LARGE SCALE GENOMIC DNA]</scope>
    <source>
        <strain evidence="3 4">DSM 12287</strain>
    </source>
</reference>
<dbReference type="RefSeq" id="WP_209546326.1">
    <property type="nucleotide sequence ID" value="NZ_BAAADX010000002.1"/>
</dbReference>
<gene>
    <name evidence="3" type="ORF">J2744_001566</name>
</gene>
<keyword evidence="4" id="KW-1185">Reference proteome</keyword>
<name>A0A8J7RD84_9EURY</name>
<proteinExistence type="predicted"/>
<dbReference type="OrthoDB" id="11877at2157"/>
<dbReference type="InterPro" id="IPR045056">
    <property type="entry name" value="Nop56/Nop58"/>
</dbReference>
<dbReference type="EMBL" id="JAGGKE010000005">
    <property type="protein sequence ID" value="MBP1901888.1"/>
    <property type="molecule type" value="Genomic_DNA"/>
</dbReference>
<evidence type="ECO:0000313" key="3">
    <source>
        <dbReference type="EMBL" id="MBP1901888.1"/>
    </source>
</evidence>
<dbReference type="Gene3D" id="1.10.246.90">
    <property type="entry name" value="Nop domain"/>
    <property type="match status" value="1"/>
</dbReference>
<evidence type="ECO:0000256" key="1">
    <source>
        <dbReference type="SAM" id="MobiDB-lite"/>
    </source>
</evidence>
<feature type="compositionally biased region" description="Acidic residues" evidence="1">
    <location>
        <begin position="311"/>
        <end position="325"/>
    </location>
</feature>
<comment type="caution">
    <text evidence="3">The sequence shown here is derived from an EMBL/GenBank/DDBJ whole genome shotgun (WGS) entry which is preliminary data.</text>
</comment>
<feature type="compositionally biased region" description="Acidic residues" evidence="1">
    <location>
        <begin position="30"/>
        <end position="42"/>
    </location>
</feature>
<dbReference type="PANTHER" id="PTHR10894:SF0">
    <property type="entry name" value="NUCLEOLAR PROTEIN 56"/>
    <property type="match status" value="1"/>
</dbReference>
<dbReference type="AlphaFoldDB" id="A0A8J7RD84"/>
<dbReference type="InterPro" id="IPR036070">
    <property type="entry name" value="Nop_dom_sf"/>
</dbReference>
<dbReference type="PROSITE" id="PS51358">
    <property type="entry name" value="NOP"/>
    <property type="match status" value="1"/>
</dbReference>
<dbReference type="GO" id="GO:0030515">
    <property type="term" value="F:snoRNA binding"/>
    <property type="evidence" value="ECO:0007669"/>
    <property type="project" value="InterPro"/>
</dbReference>
<feature type="region of interest" description="Disordered" evidence="1">
    <location>
        <begin position="299"/>
        <end position="325"/>
    </location>
</feature>
<evidence type="ECO:0000313" key="4">
    <source>
        <dbReference type="Proteomes" id="UP000770586"/>
    </source>
</evidence>
<evidence type="ECO:0000259" key="2">
    <source>
        <dbReference type="PROSITE" id="PS51358"/>
    </source>
</evidence>
<dbReference type="InterPro" id="IPR029012">
    <property type="entry name" value="Helix_hairpin_bin_sf"/>
</dbReference>
<dbReference type="GO" id="GO:0031428">
    <property type="term" value="C:box C/D methylation guide snoRNP complex"/>
    <property type="evidence" value="ECO:0007669"/>
    <property type="project" value="InterPro"/>
</dbReference>
<dbReference type="InterPro" id="IPR042239">
    <property type="entry name" value="Nop_C"/>
</dbReference>
<dbReference type="Pfam" id="PF01798">
    <property type="entry name" value="Nop"/>
    <property type="match status" value="1"/>
</dbReference>
<accession>A0A8J7RD84</accession>
<dbReference type="SUPFAM" id="SSF89124">
    <property type="entry name" value="Nop domain"/>
    <property type="match status" value="1"/>
</dbReference>
<organism evidence="3 4">
    <name type="scientific">Halorubrum trapanicum</name>
    <dbReference type="NCBI Taxonomy" id="29284"/>
    <lineage>
        <taxon>Archaea</taxon>
        <taxon>Methanobacteriati</taxon>
        <taxon>Methanobacteriota</taxon>
        <taxon>Stenosarchaea group</taxon>
        <taxon>Halobacteria</taxon>
        <taxon>Halobacteriales</taxon>
        <taxon>Haloferacaceae</taxon>
        <taxon>Halorubrum</taxon>
    </lineage>
</organism>
<dbReference type="Gene3D" id="1.10.287.660">
    <property type="entry name" value="Helix hairpin bin"/>
    <property type="match status" value="1"/>
</dbReference>
<dbReference type="PANTHER" id="PTHR10894">
    <property type="entry name" value="NUCLEOLAR PROTEIN 5 NUCLEOLAR PROTEIN NOP5 NOP58"/>
    <property type="match status" value="1"/>
</dbReference>
<dbReference type="Proteomes" id="UP000770586">
    <property type="component" value="Unassembled WGS sequence"/>
</dbReference>
<protein>
    <submittedName>
        <fullName evidence="3">Nucleolar protein 56</fullName>
    </submittedName>
</protein>